<accession>A0A8B6FEJ5</accession>
<dbReference type="OrthoDB" id="6080263at2759"/>
<proteinExistence type="predicted"/>
<evidence type="ECO:0000313" key="2">
    <source>
        <dbReference type="Proteomes" id="UP000596742"/>
    </source>
</evidence>
<organism evidence="1 2">
    <name type="scientific">Mytilus galloprovincialis</name>
    <name type="common">Mediterranean mussel</name>
    <dbReference type="NCBI Taxonomy" id="29158"/>
    <lineage>
        <taxon>Eukaryota</taxon>
        <taxon>Metazoa</taxon>
        <taxon>Spiralia</taxon>
        <taxon>Lophotrochozoa</taxon>
        <taxon>Mollusca</taxon>
        <taxon>Bivalvia</taxon>
        <taxon>Autobranchia</taxon>
        <taxon>Pteriomorphia</taxon>
        <taxon>Mytilida</taxon>
        <taxon>Mytiloidea</taxon>
        <taxon>Mytilidae</taxon>
        <taxon>Mytilinae</taxon>
        <taxon>Mytilus</taxon>
    </lineage>
</organism>
<evidence type="ECO:0000313" key="1">
    <source>
        <dbReference type="EMBL" id="VDI47687.1"/>
    </source>
</evidence>
<keyword evidence="2" id="KW-1185">Reference proteome</keyword>
<dbReference type="EMBL" id="UYJE01006639">
    <property type="protein sequence ID" value="VDI47687.1"/>
    <property type="molecule type" value="Genomic_DNA"/>
</dbReference>
<comment type="caution">
    <text evidence="1">The sequence shown here is derived from an EMBL/GenBank/DDBJ whole genome shotgun (WGS) entry which is preliminary data.</text>
</comment>
<dbReference type="AlphaFoldDB" id="A0A8B6FEJ5"/>
<gene>
    <name evidence="1" type="ORF">MGAL_10B080647</name>
</gene>
<name>A0A8B6FEJ5_MYTGA</name>
<protein>
    <submittedName>
        <fullName evidence="1">Uncharacterized protein</fullName>
    </submittedName>
</protein>
<dbReference type="Proteomes" id="UP000596742">
    <property type="component" value="Unassembled WGS sequence"/>
</dbReference>
<reference evidence="1" key="1">
    <citation type="submission" date="2018-11" db="EMBL/GenBank/DDBJ databases">
        <authorList>
            <person name="Alioto T."/>
            <person name="Alioto T."/>
        </authorList>
    </citation>
    <scope>NUCLEOTIDE SEQUENCE</scope>
</reference>
<sequence>MAEKGESCIFDDNCESDNLYILRKCRKDTTNHFRFFKCGTDITIPESLLILNCVGLGLRLSNFSKHICLKHRQEFGLQWTRRKRTCCHSLHDLSKSSKVAKGVNFIQSREIWVKFNLSVSVGSELVSESIYEECLELAMSVDSDPDMFSSQTTVASNWSKDERLQKDTFNWAMEMMSHGQYLPLKSQASLNLEDLQYSTKMYYIRQARLACEIVCESIAPSQGIELLTQVYQSMKLKTAETKQKDAVTDTIISAYKKAEDYTTKVQILSLIVEKYSKSELLSFIEGLTIYKIDAARKYASTHGPGQYVTPPKITRLRLSKQKIHHFIEFISAPCYLQVVGFGSRHLKLSSGLTVKIPKVIRTMIASLLITAYNNYCKDNTILPSCRATQYKIIKACAASQLKSLHGLDNYISDGMESIDTLKKVVSNLGTKGLQTSKVSDLIQSFYTLKLHLKNEFRSHLSTESDCSQHCMHFALSEKGCEHTHSNICQPCDRMYQIRDEIQNVMTSNFSNIEIQEKEELEHDILVSTEKNWAWRDHSIRTVNQDSCKKDILQNLQSHEVLIIANWAMK</sequence>